<gene>
    <name evidence="3" type="ORF">SBA5_400024</name>
</gene>
<feature type="signal peptide" evidence="1">
    <location>
        <begin position="1"/>
        <end position="23"/>
    </location>
</feature>
<dbReference type="PANTHER" id="PTHR43135:SF3">
    <property type="entry name" value="ALPHA-D-RIBOSE 1-METHYLPHOSPHONATE 5-TRIPHOSPHATE DIPHOSPHATASE"/>
    <property type="match status" value="1"/>
</dbReference>
<dbReference type="PANTHER" id="PTHR43135">
    <property type="entry name" value="ALPHA-D-RIBOSE 1-METHYLPHOSPHONATE 5-TRIPHOSPHATE DIPHOSPHATASE"/>
    <property type="match status" value="1"/>
</dbReference>
<organism evidence="3 4">
    <name type="scientific">Candidatus Sulfuritelmatomonas gaucii</name>
    <dbReference type="NCBI Taxonomy" id="2043161"/>
    <lineage>
        <taxon>Bacteria</taxon>
        <taxon>Pseudomonadati</taxon>
        <taxon>Acidobacteriota</taxon>
        <taxon>Terriglobia</taxon>
        <taxon>Terriglobales</taxon>
        <taxon>Acidobacteriaceae</taxon>
        <taxon>Candidatus Sulfuritelmatomonas</taxon>
    </lineage>
</organism>
<dbReference type="InterPro" id="IPR051781">
    <property type="entry name" value="Metallo-dep_Hydrolase"/>
</dbReference>
<evidence type="ECO:0000256" key="1">
    <source>
        <dbReference type="SAM" id="SignalP"/>
    </source>
</evidence>
<dbReference type="SUPFAM" id="SSF51556">
    <property type="entry name" value="Metallo-dependent hydrolases"/>
    <property type="match status" value="1"/>
</dbReference>
<evidence type="ECO:0000259" key="2">
    <source>
        <dbReference type="Pfam" id="PF01979"/>
    </source>
</evidence>
<dbReference type="GO" id="GO:0016810">
    <property type="term" value="F:hydrolase activity, acting on carbon-nitrogen (but not peptide) bonds"/>
    <property type="evidence" value="ECO:0007669"/>
    <property type="project" value="InterPro"/>
</dbReference>
<reference evidence="4" key="1">
    <citation type="submission" date="2018-02" db="EMBL/GenBank/DDBJ databases">
        <authorList>
            <person name="Hausmann B."/>
        </authorList>
    </citation>
    <scope>NUCLEOTIDE SEQUENCE [LARGE SCALE GENOMIC DNA]</scope>
    <source>
        <strain evidence="4">Peat soil MAG SbA5</strain>
    </source>
</reference>
<evidence type="ECO:0000313" key="3">
    <source>
        <dbReference type="EMBL" id="SPE23613.1"/>
    </source>
</evidence>
<dbReference type="Pfam" id="PF01979">
    <property type="entry name" value="Amidohydro_1"/>
    <property type="match status" value="1"/>
</dbReference>
<accession>A0A2N9LKH0</accession>
<dbReference type="InterPro" id="IPR011059">
    <property type="entry name" value="Metal-dep_hydrolase_composite"/>
</dbReference>
<dbReference type="EMBL" id="OKRB01000098">
    <property type="protein sequence ID" value="SPE23613.1"/>
    <property type="molecule type" value="Genomic_DNA"/>
</dbReference>
<dbReference type="OrthoDB" id="9797498at2"/>
<protein>
    <recommendedName>
        <fullName evidence="2">Amidohydrolase-related domain-containing protein</fullName>
    </recommendedName>
</protein>
<dbReference type="InterPro" id="IPR006680">
    <property type="entry name" value="Amidohydro-rel"/>
</dbReference>
<proteinExistence type="predicted"/>
<feature type="chain" id="PRO_5014925681" description="Amidohydrolase-related domain-containing protein" evidence="1">
    <location>
        <begin position="24"/>
        <end position="488"/>
    </location>
</feature>
<name>A0A2N9LKH0_9BACT</name>
<dbReference type="Proteomes" id="UP000239735">
    <property type="component" value="Unassembled WGS sequence"/>
</dbReference>
<keyword evidence="1" id="KW-0732">Signal</keyword>
<feature type="domain" description="Amidohydrolase-related" evidence="2">
    <location>
        <begin position="397"/>
        <end position="478"/>
    </location>
</feature>
<dbReference type="Gene3D" id="3.20.20.140">
    <property type="entry name" value="Metal-dependent hydrolases"/>
    <property type="match status" value="1"/>
</dbReference>
<dbReference type="AlphaFoldDB" id="A0A2N9LKH0"/>
<evidence type="ECO:0000313" key="4">
    <source>
        <dbReference type="Proteomes" id="UP000239735"/>
    </source>
</evidence>
<sequence>MRCDRYLLALACGLALVSFPAHSSQVEPNAPSVPLVLVGGTVVDVTNWGHSARDIPGAIVVIEGNLISNVGLPGAVEIPKGARIIDCAGKFIIPGLIDGFAGMNSQAQANANLYMGVTTVVARADSEHGFIDFSAQPSPHIYAIDTIGVTDNWSLLARHPEWVSMLREGAHPVELSPEDTARQMVDTKRLGTRVLLLTPHLTAANSQWIIARAHDLGLATYGIFVSTPYRVGIEAGVDALVHMDRYDLGVIPDELESPLVDDPDGTSAATAYDYSERIPPTDSRLRDYASFLATHHAALLPMFSLYYAELPEHRDLWKEPAAALLDPDRMFHPTDPATGEMIYPLPTWSHRLPNVAQRWMEEDLQKKAGQTALRLWHINGTIFSAFPHYLAGSGADAMGTMPGISLHTELEMLVRLGLSPREALAAATNNYALQFGWNELGLIAPGRRADVLVVDGDPTVNVWNARRISTLILNGEVVDRDSLLHLKK</sequence>
<dbReference type="Gene3D" id="2.30.40.10">
    <property type="entry name" value="Urease, subunit C, domain 1"/>
    <property type="match status" value="2"/>
</dbReference>
<dbReference type="SUPFAM" id="SSF51338">
    <property type="entry name" value="Composite domain of metallo-dependent hydrolases"/>
    <property type="match status" value="1"/>
</dbReference>
<dbReference type="InterPro" id="IPR032466">
    <property type="entry name" value="Metal_Hydrolase"/>
</dbReference>